<accession>A0ABR1M358</accession>
<dbReference type="GeneID" id="92031917"/>
<feature type="non-terminal residue" evidence="1">
    <location>
        <position position="175"/>
    </location>
</feature>
<dbReference type="RefSeq" id="XP_066658325.1">
    <property type="nucleotide sequence ID" value="XM_066799011.1"/>
</dbReference>
<reference evidence="1 2" key="1">
    <citation type="submission" date="2024-04" db="EMBL/GenBank/DDBJ databases">
        <title>Phyllosticta paracitricarpa is synonymous to the EU quarantine fungus P. citricarpa based on phylogenomic analyses.</title>
        <authorList>
            <consortium name="Lawrence Berkeley National Laboratory"/>
            <person name="Van ingen-buijs V.A."/>
            <person name="Van westerhoven A.C."/>
            <person name="Haridas S."/>
            <person name="Skiadas P."/>
            <person name="Martin F."/>
            <person name="Groenewald J.Z."/>
            <person name="Crous P.W."/>
            <person name="Seidl M.F."/>
        </authorList>
    </citation>
    <scope>NUCLEOTIDE SEQUENCE [LARGE SCALE GENOMIC DNA]</scope>
    <source>
        <strain evidence="1 2">CPC 17464</strain>
    </source>
</reference>
<proteinExistence type="predicted"/>
<evidence type="ECO:0000313" key="1">
    <source>
        <dbReference type="EMBL" id="KAK7542032.1"/>
    </source>
</evidence>
<dbReference type="EMBL" id="JBBPEH010000002">
    <property type="protein sequence ID" value="KAK7542032.1"/>
    <property type="molecule type" value="Genomic_DNA"/>
</dbReference>
<organism evidence="1 2">
    <name type="scientific">Phyllosticta citribraziliensis</name>
    <dbReference type="NCBI Taxonomy" id="989973"/>
    <lineage>
        <taxon>Eukaryota</taxon>
        <taxon>Fungi</taxon>
        <taxon>Dikarya</taxon>
        <taxon>Ascomycota</taxon>
        <taxon>Pezizomycotina</taxon>
        <taxon>Dothideomycetes</taxon>
        <taxon>Dothideomycetes incertae sedis</taxon>
        <taxon>Botryosphaeriales</taxon>
        <taxon>Phyllostictaceae</taxon>
        <taxon>Phyllosticta</taxon>
    </lineage>
</organism>
<evidence type="ECO:0000313" key="2">
    <source>
        <dbReference type="Proteomes" id="UP001360953"/>
    </source>
</evidence>
<comment type="caution">
    <text evidence="1">The sequence shown here is derived from an EMBL/GenBank/DDBJ whole genome shotgun (WGS) entry which is preliminary data.</text>
</comment>
<name>A0ABR1M358_9PEZI</name>
<keyword evidence="2" id="KW-1185">Reference proteome</keyword>
<gene>
    <name evidence="1" type="ORF">J3D65DRAFT_612354</name>
</gene>
<sequence length="175" mass="18883">MLDALTLWSSGAAHGGSAELCLGPVLPEKSAASCWRQRVSVAVLLMQIPGFELVVKVKEAKAVGRWSDGGSAELSLGPVLLEKSAARCWEVREFLSLISDAISGFVLDVKVKVKAFGHWSIFEARGAAVREEGTASVPRLKLNAAQMADILVVVVDVNFGGRISKSWCWCRASWR</sequence>
<dbReference type="Proteomes" id="UP001360953">
    <property type="component" value="Unassembled WGS sequence"/>
</dbReference>
<protein>
    <submittedName>
        <fullName evidence="1">Uncharacterized protein</fullName>
    </submittedName>
</protein>